<keyword evidence="1" id="KW-0067">ATP-binding</keyword>
<reference evidence="3" key="1">
    <citation type="journal article" date="2022" name="Int. J. Mol. Sci.">
        <title>Draft Genome of Tanacetum Coccineum: Genomic Comparison of Closely Related Tanacetum-Family Plants.</title>
        <authorList>
            <person name="Yamashiro T."/>
            <person name="Shiraishi A."/>
            <person name="Nakayama K."/>
            <person name="Satake H."/>
        </authorList>
    </citation>
    <scope>NUCLEOTIDE SEQUENCE</scope>
</reference>
<keyword evidence="1" id="KW-0378">Hydrolase</keyword>
<comment type="caution">
    <text evidence="3">The sequence shown here is derived from an EMBL/GenBank/DDBJ whole genome shotgun (WGS) entry which is preliminary data.</text>
</comment>
<protein>
    <recommendedName>
        <fullName evidence="1">ATP-dependent DNA helicase</fullName>
        <ecNumber evidence="1">5.6.2.3</ecNumber>
    </recommendedName>
</protein>
<keyword evidence="1" id="KW-0234">DNA repair</keyword>
<keyword evidence="4" id="KW-1185">Reference proteome</keyword>
<keyword evidence="1" id="KW-0347">Helicase</keyword>
<evidence type="ECO:0000313" key="4">
    <source>
        <dbReference type="Proteomes" id="UP001151760"/>
    </source>
</evidence>
<evidence type="ECO:0000256" key="1">
    <source>
        <dbReference type="RuleBase" id="RU363044"/>
    </source>
</evidence>
<comment type="catalytic activity">
    <reaction evidence="1">
        <text>ATP + H2O = ADP + phosphate + H(+)</text>
        <dbReference type="Rhea" id="RHEA:13065"/>
        <dbReference type="ChEBI" id="CHEBI:15377"/>
        <dbReference type="ChEBI" id="CHEBI:15378"/>
        <dbReference type="ChEBI" id="CHEBI:30616"/>
        <dbReference type="ChEBI" id="CHEBI:43474"/>
        <dbReference type="ChEBI" id="CHEBI:456216"/>
        <dbReference type="EC" id="5.6.2.3"/>
    </reaction>
</comment>
<comment type="similarity">
    <text evidence="1">Belongs to the helicase family.</text>
</comment>
<keyword evidence="1" id="KW-0547">Nucleotide-binding</keyword>
<dbReference type="InterPro" id="IPR010285">
    <property type="entry name" value="DNA_helicase_pif1-like_DEAD"/>
</dbReference>
<dbReference type="Pfam" id="PF05970">
    <property type="entry name" value="PIF1"/>
    <property type="match status" value="1"/>
</dbReference>
<sequence>MLLFYDVSRPLKLWEENWQTLSEDILHKKHKLFKYHELQLMDEQIRNYCLMEIKELLHKYGRSLTDFKDLPQPNPSLLTNMDNRLIREALDFDIKKSKAGHQQLHSLLIPEQRVIYEDVVQSAHNKKGISSLLHPTELMQEVQLIIWDEAPMTQRYAFEALDTMLRDILGFKDSEKRRQIFGGMIVLLGGDFRQILPVIPKAKRVNEYSTNGEIDTSKQEFNRWVLAVGDGTLPAKMKEREDEPTWVDIPEKFPIKKERAILTPRNEDADAINEFMFQKLSGKTVTYNSANEICKASTDNIDQHQLYPVEFLNSLNFPDYAMEQD</sequence>
<dbReference type="Proteomes" id="UP001151760">
    <property type="component" value="Unassembled WGS sequence"/>
</dbReference>
<organism evidence="3 4">
    <name type="scientific">Tanacetum coccineum</name>
    <dbReference type="NCBI Taxonomy" id="301880"/>
    <lineage>
        <taxon>Eukaryota</taxon>
        <taxon>Viridiplantae</taxon>
        <taxon>Streptophyta</taxon>
        <taxon>Embryophyta</taxon>
        <taxon>Tracheophyta</taxon>
        <taxon>Spermatophyta</taxon>
        <taxon>Magnoliopsida</taxon>
        <taxon>eudicotyledons</taxon>
        <taxon>Gunneridae</taxon>
        <taxon>Pentapetalae</taxon>
        <taxon>asterids</taxon>
        <taxon>campanulids</taxon>
        <taxon>Asterales</taxon>
        <taxon>Asteraceae</taxon>
        <taxon>Asteroideae</taxon>
        <taxon>Anthemideae</taxon>
        <taxon>Anthemidinae</taxon>
        <taxon>Tanacetum</taxon>
    </lineage>
</organism>
<comment type="cofactor">
    <cofactor evidence="1">
        <name>Mg(2+)</name>
        <dbReference type="ChEBI" id="CHEBI:18420"/>
    </cofactor>
</comment>
<reference evidence="3" key="2">
    <citation type="submission" date="2022-01" db="EMBL/GenBank/DDBJ databases">
        <authorList>
            <person name="Yamashiro T."/>
            <person name="Shiraishi A."/>
            <person name="Satake H."/>
            <person name="Nakayama K."/>
        </authorList>
    </citation>
    <scope>NUCLEOTIDE SEQUENCE</scope>
</reference>
<keyword evidence="1" id="KW-0233">DNA recombination</keyword>
<accession>A0ABQ5E6C5</accession>
<dbReference type="Gene3D" id="3.40.50.300">
    <property type="entry name" value="P-loop containing nucleotide triphosphate hydrolases"/>
    <property type="match status" value="1"/>
</dbReference>
<proteinExistence type="inferred from homology"/>
<evidence type="ECO:0000259" key="2">
    <source>
        <dbReference type="Pfam" id="PF05970"/>
    </source>
</evidence>
<dbReference type="InterPro" id="IPR027417">
    <property type="entry name" value="P-loop_NTPase"/>
</dbReference>
<keyword evidence="1" id="KW-0227">DNA damage</keyword>
<feature type="domain" description="DNA helicase Pif1-like DEAD-box helicase" evidence="2">
    <location>
        <begin position="136"/>
        <end position="207"/>
    </location>
</feature>
<dbReference type="PANTHER" id="PTHR10492:SF57">
    <property type="entry name" value="ATP-DEPENDENT DNA HELICASE"/>
    <property type="match status" value="1"/>
</dbReference>
<dbReference type="PANTHER" id="PTHR10492">
    <property type="match status" value="1"/>
</dbReference>
<gene>
    <name evidence="3" type="ORF">Tco_0955142</name>
</gene>
<dbReference type="EMBL" id="BQNB010015984">
    <property type="protein sequence ID" value="GJT46427.1"/>
    <property type="molecule type" value="Genomic_DNA"/>
</dbReference>
<evidence type="ECO:0000313" key="3">
    <source>
        <dbReference type="EMBL" id="GJT46427.1"/>
    </source>
</evidence>
<dbReference type="EC" id="5.6.2.3" evidence="1"/>
<name>A0ABQ5E6C5_9ASTR</name>